<dbReference type="EMBL" id="FOEV01000002">
    <property type="protein sequence ID" value="SEP88384.1"/>
    <property type="molecule type" value="Genomic_DNA"/>
</dbReference>
<evidence type="ECO:0000313" key="2">
    <source>
        <dbReference type="EMBL" id="SEP88384.1"/>
    </source>
</evidence>
<dbReference type="Proteomes" id="UP000183210">
    <property type="component" value="Unassembled WGS sequence"/>
</dbReference>
<accession>A0A9X8M9Z1</accession>
<dbReference type="Gene3D" id="1.10.357.10">
    <property type="entry name" value="Tetracycline Repressor, domain 2"/>
    <property type="match status" value="1"/>
</dbReference>
<dbReference type="InterPro" id="IPR036271">
    <property type="entry name" value="Tet_transcr_reg_TetR-rel_C_sf"/>
</dbReference>
<reference evidence="2 3" key="1">
    <citation type="submission" date="2016-10" db="EMBL/GenBank/DDBJ databases">
        <authorList>
            <person name="Varghese N."/>
            <person name="Submissions S."/>
        </authorList>
    </citation>
    <scope>NUCLEOTIDE SEQUENCE [LARGE SCALE GENOMIC DNA]</scope>
    <source>
        <strain evidence="2 3">LMG 21974</strain>
    </source>
</reference>
<dbReference type="Pfam" id="PF08362">
    <property type="entry name" value="TetR_C_3"/>
    <property type="match status" value="1"/>
</dbReference>
<dbReference type="SUPFAM" id="SSF48498">
    <property type="entry name" value="Tetracyclin repressor-like, C-terminal domain"/>
    <property type="match status" value="1"/>
</dbReference>
<dbReference type="AlphaFoldDB" id="A0A9X8M9Z1"/>
<dbReference type="GO" id="GO:0045892">
    <property type="term" value="P:negative regulation of DNA-templated transcription"/>
    <property type="evidence" value="ECO:0007669"/>
    <property type="project" value="InterPro"/>
</dbReference>
<sequence length="156" mass="17817">MRCACLCYSFYQAPFSKRGTPEALTGFINTIAQRVGLPKANVHYCFNNTLGFIWLCWPISLSSGSTFNTLAFKENPAEALARYIQAKTTLSRRYLLASCIFAVEIVGDGTCLYEYFDQDYRNWFRQQAAVFEAWIKHGKMDPVDPVHLIFLLWGST</sequence>
<name>A0A9X8M9Z1_9PSED</name>
<feature type="domain" description="Transcription regulator YcdC C-terminal" evidence="1">
    <location>
        <begin position="66"/>
        <end position="156"/>
    </location>
</feature>
<comment type="caution">
    <text evidence="2">The sequence shown here is derived from an EMBL/GenBank/DDBJ whole genome shotgun (WGS) entry which is preliminary data.</text>
</comment>
<organism evidence="2 3">
    <name type="scientific">Pseudomonas lutea</name>
    <dbReference type="NCBI Taxonomy" id="243924"/>
    <lineage>
        <taxon>Bacteria</taxon>
        <taxon>Pseudomonadati</taxon>
        <taxon>Pseudomonadota</taxon>
        <taxon>Gammaproteobacteria</taxon>
        <taxon>Pseudomonadales</taxon>
        <taxon>Pseudomonadaceae</taxon>
        <taxon>Pseudomonas</taxon>
    </lineage>
</organism>
<gene>
    <name evidence="2" type="ORF">SAMN05216409_102443</name>
</gene>
<evidence type="ECO:0000259" key="1">
    <source>
        <dbReference type="Pfam" id="PF08362"/>
    </source>
</evidence>
<proteinExistence type="predicted"/>
<evidence type="ECO:0000313" key="3">
    <source>
        <dbReference type="Proteomes" id="UP000183210"/>
    </source>
</evidence>
<protein>
    <submittedName>
        <fullName evidence="2">TetR/AcrR family transcriptional regulator</fullName>
    </submittedName>
</protein>
<dbReference type="InterPro" id="IPR013573">
    <property type="entry name" value="Tscrpt_reg_YcdC_C"/>
</dbReference>